<reference evidence="1 2" key="1">
    <citation type="journal article" date="2019" name="Int. J. Syst. Evol. Microbiol.">
        <title>The Global Catalogue of Microorganisms (GCM) 10K type strain sequencing project: providing services to taxonomists for standard genome sequencing and annotation.</title>
        <authorList>
            <consortium name="The Broad Institute Genomics Platform"/>
            <consortium name="The Broad Institute Genome Sequencing Center for Infectious Disease"/>
            <person name="Wu L."/>
            <person name="Ma J."/>
        </authorList>
    </citation>
    <scope>NUCLEOTIDE SEQUENCE [LARGE SCALE GENOMIC DNA]</scope>
    <source>
        <strain evidence="1 2">CGMCC 1.12562</strain>
    </source>
</reference>
<dbReference type="AlphaFoldDB" id="A0ABD5NGF2"/>
<evidence type="ECO:0000313" key="1">
    <source>
        <dbReference type="EMBL" id="MFC3477958.1"/>
    </source>
</evidence>
<keyword evidence="2" id="KW-1185">Reference proteome</keyword>
<gene>
    <name evidence="1" type="ORF">ACFOKC_09480</name>
</gene>
<protein>
    <recommendedName>
        <fullName evidence="3">CopG family transcriptional regulator</fullName>
    </recommendedName>
</protein>
<accession>A0ABD5NGF2</accession>
<proteinExistence type="predicted"/>
<organism evidence="1 2">
    <name type="scientific">Halobacterium litoreum</name>
    <dbReference type="NCBI Taxonomy" id="2039234"/>
    <lineage>
        <taxon>Archaea</taxon>
        <taxon>Methanobacteriati</taxon>
        <taxon>Methanobacteriota</taxon>
        <taxon>Stenosarchaea group</taxon>
        <taxon>Halobacteria</taxon>
        <taxon>Halobacteriales</taxon>
        <taxon>Halobacteriaceae</taxon>
        <taxon>Halobacterium</taxon>
    </lineage>
</organism>
<dbReference type="RefSeq" id="WP_232570924.1">
    <property type="nucleotide sequence ID" value="NZ_CP089466.1"/>
</dbReference>
<sequence length="66" mass="7615">MSDYTTVSLKKEFVSDVEAYIEDEPFGSPKEFIKHLVIREMESEDGISDDEARDIGQKLRELGYVE</sequence>
<dbReference type="Proteomes" id="UP001595660">
    <property type="component" value="Unassembled WGS sequence"/>
</dbReference>
<dbReference type="EMBL" id="JBHRWN010000002">
    <property type="protein sequence ID" value="MFC3477958.1"/>
    <property type="molecule type" value="Genomic_DNA"/>
</dbReference>
<evidence type="ECO:0008006" key="3">
    <source>
        <dbReference type="Google" id="ProtNLM"/>
    </source>
</evidence>
<dbReference type="GeneID" id="69119049"/>
<evidence type="ECO:0000313" key="2">
    <source>
        <dbReference type="Proteomes" id="UP001595660"/>
    </source>
</evidence>
<name>A0ABD5NGF2_9EURY</name>
<comment type="caution">
    <text evidence="1">The sequence shown here is derived from an EMBL/GenBank/DDBJ whole genome shotgun (WGS) entry which is preliminary data.</text>
</comment>